<comment type="caution">
    <text evidence="2">The sequence shown here is derived from an EMBL/GenBank/DDBJ whole genome shotgun (WGS) entry which is preliminary data.</text>
</comment>
<evidence type="ECO:0000313" key="2">
    <source>
        <dbReference type="EMBL" id="MBD1364377.1"/>
    </source>
</evidence>
<feature type="transmembrane region" description="Helical" evidence="1">
    <location>
        <begin position="34"/>
        <end position="53"/>
    </location>
</feature>
<keyword evidence="1" id="KW-0812">Transmembrane</keyword>
<name>A0ABR7WPZ6_9SPHI</name>
<proteinExistence type="predicted"/>
<evidence type="ECO:0000313" key="3">
    <source>
        <dbReference type="Proteomes" id="UP000606600"/>
    </source>
</evidence>
<dbReference type="RefSeq" id="WP_191189042.1">
    <property type="nucleotide sequence ID" value="NZ_JACWMY010000005.1"/>
</dbReference>
<keyword evidence="1" id="KW-1133">Transmembrane helix</keyword>
<dbReference type="EMBL" id="JACWMY010000005">
    <property type="protein sequence ID" value="MBD1364377.1"/>
    <property type="molecule type" value="Genomic_DNA"/>
</dbReference>
<accession>A0ABR7WPZ6</accession>
<organism evidence="2 3">
    <name type="scientific">Mucilaginibacter pankratovii</name>
    <dbReference type="NCBI Taxonomy" id="2772110"/>
    <lineage>
        <taxon>Bacteria</taxon>
        <taxon>Pseudomonadati</taxon>
        <taxon>Bacteroidota</taxon>
        <taxon>Sphingobacteriia</taxon>
        <taxon>Sphingobacteriales</taxon>
        <taxon>Sphingobacteriaceae</taxon>
        <taxon>Mucilaginibacter</taxon>
    </lineage>
</organism>
<protein>
    <submittedName>
        <fullName evidence="2">Uncharacterized protein</fullName>
    </submittedName>
</protein>
<evidence type="ECO:0000256" key="1">
    <source>
        <dbReference type="SAM" id="Phobius"/>
    </source>
</evidence>
<gene>
    <name evidence="2" type="ORF">IDJ77_11210</name>
</gene>
<reference evidence="2 3" key="1">
    <citation type="submission" date="2020-09" db="EMBL/GenBank/DDBJ databases">
        <title>Novel species of Mucilaginibacter isolated from a glacier on the Tibetan Plateau.</title>
        <authorList>
            <person name="Liu Q."/>
            <person name="Xin Y.-H."/>
        </authorList>
    </citation>
    <scope>NUCLEOTIDE SEQUENCE [LARGE SCALE GENOMIC DNA]</scope>
    <source>
        <strain evidence="2 3">ZT4R22</strain>
    </source>
</reference>
<keyword evidence="1" id="KW-0472">Membrane</keyword>
<keyword evidence="3" id="KW-1185">Reference proteome</keyword>
<sequence>MYKPKTLLGGLFGSTELPDVNVKVDLSTKTVVDLTFAFIAAGLVVMIIYHKLFK</sequence>
<dbReference type="Proteomes" id="UP000606600">
    <property type="component" value="Unassembled WGS sequence"/>
</dbReference>